<name>A0ABP9F7F8_9FLAO</name>
<dbReference type="SUPFAM" id="SSF82185">
    <property type="entry name" value="Histone H3 K4-specific methyltransferase SET7/9 N-terminal domain"/>
    <property type="match status" value="1"/>
</dbReference>
<feature type="transmembrane region" description="Helical" evidence="1">
    <location>
        <begin position="23"/>
        <end position="42"/>
    </location>
</feature>
<evidence type="ECO:0000256" key="1">
    <source>
        <dbReference type="SAM" id="Phobius"/>
    </source>
</evidence>
<keyword evidence="1" id="KW-0812">Transmembrane</keyword>
<evidence type="ECO:0000313" key="3">
    <source>
        <dbReference type="Proteomes" id="UP001500433"/>
    </source>
</evidence>
<reference evidence="3" key="1">
    <citation type="journal article" date="2019" name="Int. J. Syst. Evol. Microbiol.">
        <title>The Global Catalogue of Microorganisms (GCM) 10K type strain sequencing project: providing services to taxonomists for standard genome sequencing and annotation.</title>
        <authorList>
            <consortium name="The Broad Institute Genomics Platform"/>
            <consortium name="The Broad Institute Genome Sequencing Center for Infectious Disease"/>
            <person name="Wu L."/>
            <person name="Ma J."/>
        </authorList>
    </citation>
    <scope>NUCLEOTIDE SEQUENCE [LARGE SCALE GENOMIC DNA]</scope>
    <source>
        <strain evidence="3">JCM 18274</strain>
    </source>
</reference>
<keyword evidence="1" id="KW-1133">Transmembrane helix</keyword>
<protein>
    <recommendedName>
        <fullName evidence="4">Nicotinic acid mononucleotide adenyltransferase</fullName>
    </recommendedName>
</protein>
<proteinExistence type="predicted"/>
<sequence length="128" mass="14654">MLRESCVNVTYYLSLYYNVKTPIIMKKLLFVFAFLITVVSFGQKERELKLNKDTNLIDVVYYHDNGVVSQTGSYTADGKLQGVWLSFNTEGKKTVSANYDNGKKVGKWIYWIDGTKKVVNYENNVASL</sequence>
<dbReference type="EMBL" id="BAABJH010000002">
    <property type="protein sequence ID" value="GAA4895276.1"/>
    <property type="molecule type" value="Genomic_DNA"/>
</dbReference>
<gene>
    <name evidence="2" type="ORF">GCM10023311_19990</name>
</gene>
<keyword evidence="3" id="KW-1185">Reference proteome</keyword>
<comment type="caution">
    <text evidence="2">The sequence shown here is derived from an EMBL/GenBank/DDBJ whole genome shotgun (WGS) entry which is preliminary data.</text>
</comment>
<accession>A0ABP9F7F8</accession>
<dbReference type="Gene3D" id="2.20.110.10">
    <property type="entry name" value="Histone H3 K4-specific methyltransferase SET7/9 N-terminal domain"/>
    <property type="match status" value="1"/>
</dbReference>
<evidence type="ECO:0008006" key="4">
    <source>
        <dbReference type="Google" id="ProtNLM"/>
    </source>
</evidence>
<evidence type="ECO:0000313" key="2">
    <source>
        <dbReference type="EMBL" id="GAA4895276.1"/>
    </source>
</evidence>
<keyword evidence="1" id="KW-0472">Membrane</keyword>
<organism evidence="2 3">
    <name type="scientific">Flaviramulus aquimarinus</name>
    <dbReference type="NCBI Taxonomy" id="1170456"/>
    <lineage>
        <taxon>Bacteria</taxon>
        <taxon>Pseudomonadati</taxon>
        <taxon>Bacteroidota</taxon>
        <taxon>Flavobacteriia</taxon>
        <taxon>Flavobacteriales</taxon>
        <taxon>Flavobacteriaceae</taxon>
        <taxon>Flaviramulus</taxon>
    </lineage>
</organism>
<dbReference type="Proteomes" id="UP001500433">
    <property type="component" value="Unassembled WGS sequence"/>
</dbReference>